<evidence type="ECO:0000313" key="5">
    <source>
        <dbReference type="Proteomes" id="UP000515204"/>
    </source>
</evidence>
<comment type="subcellular location">
    <subcellularLocation>
        <location evidence="1">Cytoplasm</location>
    </subcellularLocation>
</comment>
<evidence type="ECO:0000256" key="1">
    <source>
        <dbReference type="ARBA" id="ARBA00004496"/>
    </source>
</evidence>
<proteinExistence type="inferred from homology"/>
<comment type="similarity">
    <text evidence="2">Belongs to the MLF family.</text>
</comment>
<dbReference type="InterPro" id="IPR019376">
    <property type="entry name" value="Myeloid_leukemia_factor"/>
</dbReference>
<dbReference type="Pfam" id="PF10248">
    <property type="entry name" value="Mlf1IP"/>
    <property type="match status" value="1"/>
</dbReference>
<dbReference type="GeneID" id="106741362"/>
<dbReference type="GO" id="GO:0015629">
    <property type="term" value="C:actin cytoskeleton"/>
    <property type="evidence" value="ECO:0007669"/>
    <property type="project" value="TreeGrafter"/>
</dbReference>
<gene>
    <name evidence="6" type="primary">LOC106741362</name>
</gene>
<evidence type="ECO:0000256" key="3">
    <source>
        <dbReference type="ARBA" id="ARBA00022490"/>
    </source>
</evidence>
<name>A0A6P3WSF6_DINQU</name>
<dbReference type="Proteomes" id="UP000515204">
    <property type="component" value="Unplaced"/>
</dbReference>
<dbReference type="GO" id="GO:0043066">
    <property type="term" value="P:negative regulation of apoptotic process"/>
    <property type="evidence" value="ECO:0007669"/>
    <property type="project" value="InterPro"/>
</dbReference>
<keyword evidence="3" id="KW-0963">Cytoplasm</keyword>
<dbReference type="KEGG" id="dqu:106741362"/>
<dbReference type="GO" id="GO:0016324">
    <property type="term" value="C:apical plasma membrane"/>
    <property type="evidence" value="ECO:0007669"/>
    <property type="project" value="TreeGrafter"/>
</dbReference>
<evidence type="ECO:0000256" key="4">
    <source>
        <dbReference type="ARBA" id="ARBA00022553"/>
    </source>
</evidence>
<sequence>MSVLDYFRGLFGAKRRDEPGTSGLGDRYSYRDQFRNPIWEYDEDDDDMDDFRHPRTGIRFHIFSDPFEMTRYFESEMENMLKNFGFGNDFHFFSNGIIGALPPAEEKESNASTLRDRMLKSASDSSVLTPEQKVDTDLDGKLTKDDFSKMWQERIEDPPAPRSFNFGKFVKKEFVRRPDGILEQKQVIRDSEGNQETIVTREIGDQKYVVTTKTDKYGVETKSEDLINMDESDLQDFNKKWTRSIENKTDGRDSGLNRFPWARFFGPEPKL</sequence>
<dbReference type="PANTHER" id="PTHR14938:SF2">
    <property type="entry name" value="HCLS1-ASSOCIATED PROTEIN X-1"/>
    <property type="match status" value="1"/>
</dbReference>
<keyword evidence="4" id="KW-0597">Phosphoprotein</keyword>
<organism evidence="5 6">
    <name type="scientific">Dinoponera quadriceps</name>
    <name type="common">South American ant</name>
    <dbReference type="NCBI Taxonomy" id="609295"/>
    <lineage>
        <taxon>Eukaryota</taxon>
        <taxon>Metazoa</taxon>
        <taxon>Ecdysozoa</taxon>
        <taxon>Arthropoda</taxon>
        <taxon>Hexapoda</taxon>
        <taxon>Insecta</taxon>
        <taxon>Pterygota</taxon>
        <taxon>Neoptera</taxon>
        <taxon>Endopterygota</taxon>
        <taxon>Hymenoptera</taxon>
        <taxon>Apocrita</taxon>
        <taxon>Aculeata</taxon>
        <taxon>Formicoidea</taxon>
        <taxon>Formicidae</taxon>
        <taxon>Ponerinae</taxon>
        <taxon>Ponerini</taxon>
        <taxon>Dinoponera</taxon>
    </lineage>
</organism>
<dbReference type="RefSeq" id="XP_014468757.1">
    <property type="nucleotide sequence ID" value="XM_014613271.1"/>
</dbReference>
<dbReference type="GO" id="GO:0030136">
    <property type="term" value="C:clathrin-coated vesicle"/>
    <property type="evidence" value="ECO:0007669"/>
    <property type="project" value="TreeGrafter"/>
</dbReference>
<dbReference type="AlphaFoldDB" id="A0A6P3WSF6"/>
<dbReference type="GO" id="GO:0005739">
    <property type="term" value="C:mitochondrion"/>
    <property type="evidence" value="ECO:0007669"/>
    <property type="project" value="TreeGrafter"/>
</dbReference>
<keyword evidence="5" id="KW-1185">Reference proteome</keyword>
<dbReference type="OrthoDB" id="5562606at2759"/>
<accession>A0A6P3WSF6</accession>
<dbReference type="GO" id="GO:0016529">
    <property type="term" value="C:sarcoplasmic reticulum"/>
    <property type="evidence" value="ECO:0007669"/>
    <property type="project" value="TreeGrafter"/>
</dbReference>
<protein>
    <submittedName>
        <fullName evidence="6">Uncharacterized protein LOC106741362</fullName>
    </submittedName>
</protein>
<reference evidence="6" key="1">
    <citation type="submission" date="2025-08" db="UniProtKB">
        <authorList>
            <consortium name="RefSeq"/>
        </authorList>
    </citation>
    <scope>IDENTIFICATION</scope>
</reference>
<evidence type="ECO:0000313" key="6">
    <source>
        <dbReference type="RefSeq" id="XP_014468757.1"/>
    </source>
</evidence>
<dbReference type="InterPro" id="IPR017248">
    <property type="entry name" value="HAX-1"/>
</dbReference>
<dbReference type="PANTHER" id="PTHR14938">
    <property type="entry name" value="HCLS1-ASSOCIATED PROTEIN X-1"/>
    <property type="match status" value="1"/>
</dbReference>
<dbReference type="GO" id="GO:0030833">
    <property type="term" value="P:regulation of actin filament polymerization"/>
    <property type="evidence" value="ECO:0007669"/>
    <property type="project" value="TreeGrafter"/>
</dbReference>
<evidence type="ECO:0000256" key="2">
    <source>
        <dbReference type="ARBA" id="ARBA00008332"/>
    </source>
</evidence>